<evidence type="ECO:0000313" key="2">
    <source>
        <dbReference type="EMBL" id="TWB24510.1"/>
    </source>
</evidence>
<dbReference type="Proteomes" id="UP000319859">
    <property type="component" value="Unassembled WGS sequence"/>
</dbReference>
<dbReference type="AlphaFoldDB" id="A0A560FSL2"/>
<feature type="chain" id="PRO_5021708213" description="Extracellular solute-binding protein (Family 3)" evidence="1">
    <location>
        <begin position="34"/>
        <end position="310"/>
    </location>
</feature>
<comment type="caution">
    <text evidence="2">The sequence shown here is derived from an EMBL/GenBank/DDBJ whole genome shotgun (WGS) entry which is preliminary data.</text>
</comment>
<protein>
    <recommendedName>
        <fullName evidence="4">Extracellular solute-binding protein (Family 3)</fullName>
    </recommendedName>
</protein>
<evidence type="ECO:0000256" key="1">
    <source>
        <dbReference type="SAM" id="SignalP"/>
    </source>
</evidence>
<dbReference type="OrthoDB" id="547680at2"/>
<proteinExistence type="predicted"/>
<feature type="signal peptide" evidence="1">
    <location>
        <begin position="1"/>
        <end position="33"/>
    </location>
</feature>
<gene>
    <name evidence="2" type="ORF">FBZ89_101135</name>
</gene>
<dbReference type="SUPFAM" id="SSF53850">
    <property type="entry name" value="Periplasmic binding protein-like II"/>
    <property type="match status" value="1"/>
</dbReference>
<keyword evidence="1" id="KW-0732">Signal</keyword>
<sequence>MRGTSRLAPVLRAVGMICVVVLAALVVPGRAQAADVAPDGEAPLRIVYPRYSDEGEDTRSLYPLGLLRLALDKMGVRYELRPSEKVMGHSRAIAALRAGAEVNLIWAGTTAEMEGELNPIRMPLTQGLLGHRLFIIRKVDQDRFSAVRTLEDLRQLTAVQGMGWPDVDIMRAAGLPVEALRYELLYSVLQHGRVDYLPRSAYEIYGELASRQAAFPELAVEKSLVLVYPFDMYFFTRKEDTALARVVERGLTLAYQDGSFLTYFKNAPYIRQLLATAELEGRRRIAIPNPLQSPETAALPSNYWLVGQPP</sequence>
<reference evidence="2 3" key="1">
    <citation type="submission" date="2019-06" db="EMBL/GenBank/DDBJ databases">
        <title>Genomic Encyclopedia of Type Strains, Phase IV (KMG-V): Genome sequencing to study the core and pangenomes of soil and plant-associated prokaryotes.</title>
        <authorList>
            <person name="Whitman W."/>
        </authorList>
    </citation>
    <scope>NUCLEOTIDE SEQUENCE [LARGE SCALE GENOMIC DNA]</scope>
    <source>
        <strain evidence="2 3">BR 11880</strain>
    </source>
</reference>
<name>A0A560FSL2_9PROT</name>
<dbReference type="EMBL" id="VITN01000001">
    <property type="protein sequence ID" value="TWB24510.1"/>
    <property type="molecule type" value="Genomic_DNA"/>
</dbReference>
<evidence type="ECO:0000313" key="3">
    <source>
        <dbReference type="Proteomes" id="UP000319859"/>
    </source>
</evidence>
<organism evidence="2 3">
    <name type="scientific">Nitrospirillum amazonense</name>
    <dbReference type="NCBI Taxonomy" id="28077"/>
    <lineage>
        <taxon>Bacteria</taxon>
        <taxon>Pseudomonadati</taxon>
        <taxon>Pseudomonadota</taxon>
        <taxon>Alphaproteobacteria</taxon>
        <taxon>Rhodospirillales</taxon>
        <taxon>Azospirillaceae</taxon>
        <taxon>Nitrospirillum</taxon>
    </lineage>
</organism>
<accession>A0A560FSL2</accession>
<dbReference type="RefSeq" id="WP_145748112.1">
    <property type="nucleotide sequence ID" value="NZ_VITN01000001.1"/>
</dbReference>
<evidence type="ECO:0008006" key="4">
    <source>
        <dbReference type="Google" id="ProtNLM"/>
    </source>
</evidence>